<dbReference type="OrthoDB" id="3789372at2759"/>
<accession>A0A2U1MXM8</accession>
<evidence type="ECO:0000256" key="2">
    <source>
        <dbReference type="ARBA" id="ARBA00022741"/>
    </source>
</evidence>
<dbReference type="SUPFAM" id="SSF53067">
    <property type="entry name" value="Actin-like ATPase domain"/>
    <property type="match status" value="1"/>
</dbReference>
<dbReference type="PANTHER" id="PTHR19375">
    <property type="entry name" value="HEAT SHOCK PROTEIN 70KDA"/>
    <property type="match status" value="1"/>
</dbReference>
<feature type="compositionally biased region" description="Polar residues" evidence="4">
    <location>
        <begin position="211"/>
        <end position="230"/>
    </location>
</feature>
<dbReference type="InterPro" id="IPR043129">
    <property type="entry name" value="ATPase_NBD"/>
</dbReference>
<dbReference type="InterPro" id="IPR013126">
    <property type="entry name" value="Hsp_70_fam"/>
</dbReference>
<evidence type="ECO:0000313" key="6">
    <source>
        <dbReference type="Proteomes" id="UP000245207"/>
    </source>
</evidence>
<reference evidence="5 6" key="1">
    <citation type="journal article" date="2018" name="Mol. Plant">
        <title>The genome of Artemisia annua provides insight into the evolution of Asteraceae family and artemisinin biosynthesis.</title>
        <authorList>
            <person name="Shen Q."/>
            <person name="Zhang L."/>
            <person name="Liao Z."/>
            <person name="Wang S."/>
            <person name="Yan T."/>
            <person name="Shi P."/>
            <person name="Liu M."/>
            <person name="Fu X."/>
            <person name="Pan Q."/>
            <person name="Wang Y."/>
            <person name="Lv Z."/>
            <person name="Lu X."/>
            <person name="Zhang F."/>
            <person name="Jiang W."/>
            <person name="Ma Y."/>
            <person name="Chen M."/>
            <person name="Hao X."/>
            <person name="Li L."/>
            <person name="Tang Y."/>
            <person name="Lv G."/>
            <person name="Zhou Y."/>
            <person name="Sun X."/>
            <person name="Brodelius P.E."/>
            <person name="Rose J.K.C."/>
            <person name="Tang K."/>
        </authorList>
    </citation>
    <scope>NUCLEOTIDE SEQUENCE [LARGE SCALE GENOMIC DNA]</scope>
    <source>
        <strain evidence="6">cv. Huhao1</strain>
        <tissue evidence="5">Leaf</tissue>
    </source>
</reference>
<feature type="compositionally biased region" description="Low complexity" evidence="4">
    <location>
        <begin position="400"/>
        <end position="414"/>
    </location>
</feature>
<dbReference type="InterPro" id="IPR018181">
    <property type="entry name" value="Heat_shock_70_CS"/>
</dbReference>
<keyword evidence="6" id="KW-1185">Reference proteome</keyword>
<evidence type="ECO:0000256" key="4">
    <source>
        <dbReference type="SAM" id="MobiDB-lite"/>
    </source>
</evidence>
<dbReference type="EMBL" id="PKPP01004127">
    <property type="protein sequence ID" value="PWA65954.1"/>
    <property type="molecule type" value="Genomic_DNA"/>
</dbReference>
<dbReference type="Gene3D" id="3.30.420.40">
    <property type="match status" value="1"/>
</dbReference>
<comment type="similarity">
    <text evidence="1">Belongs to the heat shock protein 70 family.</text>
</comment>
<dbReference type="PRINTS" id="PR00301">
    <property type="entry name" value="HEATSHOCK70"/>
</dbReference>
<keyword evidence="5" id="KW-0346">Stress response</keyword>
<dbReference type="Proteomes" id="UP000245207">
    <property type="component" value="Unassembled WGS sequence"/>
</dbReference>
<dbReference type="GO" id="GO:0140662">
    <property type="term" value="F:ATP-dependent protein folding chaperone"/>
    <property type="evidence" value="ECO:0007669"/>
    <property type="project" value="InterPro"/>
</dbReference>
<keyword evidence="2" id="KW-0547">Nucleotide-binding</keyword>
<evidence type="ECO:0000256" key="1">
    <source>
        <dbReference type="ARBA" id="ARBA00007381"/>
    </source>
</evidence>
<name>A0A2U1MXM8_ARTAN</name>
<feature type="region of interest" description="Disordered" evidence="4">
    <location>
        <begin position="395"/>
        <end position="419"/>
    </location>
</feature>
<dbReference type="STRING" id="35608.A0A2U1MXM8"/>
<sequence length="444" mass="48763">MSRRGQATAIGIDLGTTYSCVAAWFDQHNRVEILPNEQGNNTTPSCVACNDTELLVGEGAKNQITRNPINTVFGIPPHAWCEDAAKAVADQCGPVLMVEGMDPDCLTMHESFVLVHNKTMSIIDFCLPISVNNTSFIIRLTEAHHHPIIICPKLSNEKNENNEVSCSDDEEHDDYTSDCYEEDYGLWEDDLNLPETSRSGENMFAVDITHPNVTPPNTVENVSNSNSDGASVSDKVDEKFKKTATPPVDKEDANVSVPLEKYVDLLARETESDKSFEYVNSPLDFLGHQQIGPSNMGLVDPIVRPYFSQDDYNKYFGPPNNCNLDMAQKIKDHVVDSPGVILEKSKKSTSAPLKPFHIGGKLSFHSIIGTKNLKSKMKNKSKMKKLSGKKQALIIGNNNSESSSSSSTSSPSASESDRVNDISVRLGFVDPHCTRVEDGDVGHV</sequence>
<proteinExistence type="inferred from homology"/>
<evidence type="ECO:0000256" key="3">
    <source>
        <dbReference type="ARBA" id="ARBA00022840"/>
    </source>
</evidence>
<evidence type="ECO:0000313" key="5">
    <source>
        <dbReference type="EMBL" id="PWA65954.1"/>
    </source>
</evidence>
<dbReference type="Pfam" id="PF00012">
    <property type="entry name" value="HSP70"/>
    <property type="match status" value="1"/>
</dbReference>
<dbReference type="GO" id="GO:0005524">
    <property type="term" value="F:ATP binding"/>
    <property type="evidence" value="ECO:0007669"/>
    <property type="project" value="UniProtKB-KW"/>
</dbReference>
<comment type="caution">
    <text evidence="5">The sequence shown here is derived from an EMBL/GenBank/DDBJ whole genome shotgun (WGS) entry which is preliminary data.</text>
</comment>
<organism evidence="5 6">
    <name type="scientific">Artemisia annua</name>
    <name type="common">Sweet wormwood</name>
    <dbReference type="NCBI Taxonomy" id="35608"/>
    <lineage>
        <taxon>Eukaryota</taxon>
        <taxon>Viridiplantae</taxon>
        <taxon>Streptophyta</taxon>
        <taxon>Embryophyta</taxon>
        <taxon>Tracheophyta</taxon>
        <taxon>Spermatophyta</taxon>
        <taxon>Magnoliopsida</taxon>
        <taxon>eudicotyledons</taxon>
        <taxon>Gunneridae</taxon>
        <taxon>Pentapetalae</taxon>
        <taxon>asterids</taxon>
        <taxon>campanulids</taxon>
        <taxon>Asterales</taxon>
        <taxon>Asteraceae</taxon>
        <taxon>Asteroideae</taxon>
        <taxon>Anthemideae</taxon>
        <taxon>Artemisiinae</taxon>
        <taxon>Artemisia</taxon>
    </lineage>
</organism>
<feature type="region of interest" description="Disordered" evidence="4">
    <location>
        <begin position="211"/>
        <end position="251"/>
    </location>
</feature>
<gene>
    <name evidence="5" type="ORF">CTI12_AA125590</name>
</gene>
<keyword evidence="3" id="KW-0067">ATP-binding</keyword>
<dbReference type="PROSITE" id="PS00297">
    <property type="entry name" value="HSP70_1"/>
    <property type="match status" value="1"/>
</dbReference>
<protein>
    <submittedName>
        <fullName evidence="5">Heat shock protein 70 family, peptide-binding domain protein</fullName>
    </submittedName>
</protein>
<dbReference type="FunFam" id="3.30.420.40:FF:000028">
    <property type="entry name" value="heat shock 70 kDa protein-like"/>
    <property type="match status" value="1"/>
</dbReference>
<dbReference type="AlphaFoldDB" id="A0A2U1MXM8"/>